<sequence>MPINVSSQLSAHIPLKDAPAAGLRDPRALAAAVALGLAYFLGAKLGMTFSARTYPVSLLWPSNALLLGALLVTPSRWWWLLVATIVPAHLLAQLQWGMPLSVALVWLVSNVIEAVTGAALARWSAGGRVRLNSVRAVVTFLGAASVGSVLSSYFAAMFLRLAGVELDPVEIWHARMLSNMLATLTFTTVIVAWWDASRGLRQASRWRMGEAGALLLLLAMLGVAAFGLGWIPQVSSTQSLWYLPVPLLIWAAVRFGPGMASLTFAAVSVLMVWGSTQGRGPFPTALERSEEMALQLFLISLAVSQMLLAALVEERRQYGRRLSASRELFSRAVHASADAIAIANADTGVVLEANRSWRVLLPHERRGAAPARLAPLAPYLDAADAARLAAMLAEGVEVRDVEMVVRDVSGQVHNALITLSPVMLPDLECMFFVVRDITPQRQAELDAQEQRQQLTHAARVASLTEFSTTLAHEISQPLTAILSSAQAAQRFVEQQPGCTPAIRSILEDIVEADKRAMVLIQYLRRMVKKGNAETALLDLNQLVQDVAHFMRGELLRRDVQIALKLAPDLPPVRGDGVQLQQLVLNLMSNACDAMQHNDTPRCLTVISQAGERGGVHLQVCDTGPGIKAEHRARLFEPFFTTKKSGLGLCLPICQKIAQAHGGSLRLQPLAPHGTSFWLELPQA</sequence>
<keyword evidence="7 14" id="KW-0812">Transmembrane</keyword>
<evidence type="ECO:0000256" key="9">
    <source>
        <dbReference type="ARBA" id="ARBA00022777"/>
    </source>
</evidence>
<keyword evidence="9" id="KW-0418">Kinase</keyword>
<evidence type="ECO:0000256" key="8">
    <source>
        <dbReference type="ARBA" id="ARBA00022741"/>
    </source>
</evidence>
<accession>A0A6N1X417</accession>
<dbReference type="PANTHER" id="PTHR43065:SF10">
    <property type="entry name" value="PEROXIDE STRESS-ACTIVATED HISTIDINE KINASE MAK3"/>
    <property type="match status" value="1"/>
</dbReference>
<comment type="subcellular location">
    <subcellularLocation>
        <location evidence="2">Cell membrane</location>
        <topology evidence="2">Multi-pass membrane protein</topology>
    </subcellularLocation>
</comment>
<feature type="transmembrane region" description="Helical" evidence="14">
    <location>
        <begin position="133"/>
        <end position="156"/>
    </location>
</feature>
<feature type="transmembrane region" description="Helical" evidence="14">
    <location>
        <begin position="176"/>
        <end position="196"/>
    </location>
</feature>
<dbReference type="EMBL" id="CP054840">
    <property type="protein sequence ID" value="QKV52515.1"/>
    <property type="molecule type" value="Genomic_DNA"/>
</dbReference>
<dbReference type="Pfam" id="PF05231">
    <property type="entry name" value="MASE1"/>
    <property type="match status" value="1"/>
</dbReference>
<dbReference type="Gene3D" id="3.30.450.20">
    <property type="entry name" value="PAS domain"/>
    <property type="match status" value="1"/>
</dbReference>
<feature type="transmembrane region" description="Helical" evidence="14">
    <location>
        <begin position="251"/>
        <end position="273"/>
    </location>
</feature>
<feature type="transmembrane region" description="Helical" evidence="14">
    <location>
        <begin position="28"/>
        <end position="46"/>
    </location>
</feature>
<evidence type="ECO:0000256" key="12">
    <source>
        <dbReference type="ARBA" id="ARBA00023012"/>
    </source>
</evidence>
<keyword evidence="8" id="KW-0547">Nucleotide-binding</keyword>
<dbReference type="PRINTS" id="PR00344">
    <property type="entry name" value="BCTRLSENSOR"/>
</dbReference>
<dbReference type="EC" id="2.7.13.3" evidence="3"/>
<dbReference type="GO" id="GO:0005524">
    <property type="term" value="F:ATP binding"/>
    <property type="evidence" value="ECO:0007669"/>
    <property type="project" value="UniProtKB-KW"/>
</dbReference>
<feature type="transmembrane region" description="Helical" evidence="14">
    <location>
        <begin position="208"/>
        <end position="231"/>
    </location>
</feature>
<dbReference type="InterPro" id="IPR036097">
    <property type="entry name" value="HisK_dim/P_sf"/>
</dbReference>
<dbReference type="PROSITE" id="PS50109">
    <property type="entry name" value="HIS_KIN"/>
    <property type="match status" value="1"/>
</dbReference>
<feature type="transmembrane region" description="Helical" evidence="14">
    <location>
        <begin position="293"/>
        <end position="312"/>
    </location>
</feature>
<dbReference type="SMART" id="SM00388">
    <property type="entry name" value="HisKA"/>
    <property type="match status" value="1"/>
</dbReference>
<evidence type="ECO:0000256" key="1">
    <source>
        <dbReference type="ARBA" id="ARBA00000085"/>
    </source>
</evidence>
<keyword evidence="12" id="KW-0902">Two-component regulatory system</keyword>
<dbReference type="Pfam" id="PF00512">
    <property type="entry name" value="HisKA"/>
    <property type="match status" value="1"/>
</dbReference>
<dbReference type="InterPro" id="IPR004358">
    <property type="entry name" value="Sig_transdc_His_kin-like_C"/>
</dbReference>
<dbReference type="SUPFAM" id="SSF55874">
    <property type="entry name" value="ATPase domain of HSP90 chaperone/DNA topoisomerase II/histidine kinase"/>
    <property type="match status" value="1"/>
</dbReference>
<dbReference type="Gene3D" id="1.10.287.130">
    <property type="match status" value="1"/>
</dbReference>
<evidence type="ECO:0000256" key="11">
    <source>
        <dbReference type="ARBA" id="ARBA00022989"/>
    </source>
</evidence>
<dbReference type="RefSeq" id="WP_175503395.1">
    <property type="nucleotide sequence ID" value="NZ_CP054840.1"/>
</dbReference>
<keyword evidence="13 14" id="KW-0472">Membrane</keyword>
<evidence type="ECO:0000256" key="13">
    <source>
        <dbReference type="ARBA" id="ARBA00023136"/>
    </source>
</evidence>
<dbReference type="PANTHER" id="PTHR43065">
    <property type="entry name" value="SENSOR HISTIDINE KINASE"/>
    <property type="match status" value="1"/>
</dbReference>
<feature type="transmembrane region" description="Helical" evidence="14">
    <location>
        <begin position="100"/>
        <end position="121"/>
    </location>
</feature>
<dbReference type="InterPro" id="IPR003661">
    <property type="entry name" value="HisK_dim/P_dom"/>
</dbReference>
<dbReference type="InterPro" id="IPR035965">
    <property type="entry name" value="PAS-like_dom_sf"/>
</dbReference>
<evidence type="ECO:0000256" key="4">
    <source>
        <dbReference type="ARBA" id="ARBA00022475"/>
    </source>
</evidence>
<evidence type="ECO:0000256" key="6">
    <source>
        <dbReference type="ARBA" id="ARBA00022679"/>
    </source>
</evidence>
<evidence type="ECO:0000256" key="5">
    <source>
        <dbReference type="ARBA" id="ARBA00022553"/>
    </source>
</evidence>
<evidence type="ECO:0000256" key="3">
    <source>
        <dbReference type="ARBA" id="ARBA00012438"/>
    </source>
</evidence>
<organism evidence="16 17">
    <name type="scientific">Comamonas antarctica</name>
    <dbReference type="NCBI Taxonomy" id="2743470"/>
    <lineage>
        <taxon>Bacteria</taxon>
        <taxon>Pseudomonadati</taxon>
        <taxon>Pseudomonadota</taxon>
        <taxon>Betaproteobacteria</taxon>
        <taxon>Burkholderiales</taxon>
        <taxon>Comamonadaceae</taxon>
        <taxon>Comamonas</taxon>
    </lineage>
</organism>
<dbReference type="Pfam" id="PF02518">
    <property type="entry name" value="HATPase_c"/>
    <property type="match status" value="1"/>
</dbReference>
<dbReference type="SUPFAM" id="SSF55785">
    <property type="entry name" value="PYP-like sensor domain (PAS domain)"/>
    <property type="match status" value="1"/>
</dbReference>
<keyword evidence="10" id="KW-0067">ATP-binding</keyword>
<evidence type="ECO:0000256" key="7">
    <source>
        <dbReference type="ARBA" id="ARBA00022692"/>
    </source>
</evidence>
<dbReference type="KEGG" id="aant:HUK68_06095"/>
<dbReference type="Gene3D" id="3.30.565.10">
    <property type="entry name" value="Histidine kinase-like ATPase, C-terminal domain"/>
    <property type="match status" value="1"/>
</dbReference>
<dbReference type="SMART" id="SM00387">
    <property type="entry name" value="HATPase_c"/>
    <property type="match status" value="1"/>
</dbReference>
<gene>
    <name evidence="16" type="ORF">HUK68_06095</name>
</gene>
<dbReference type="GO" id="GO:0005886">
    <property type="term" value="C:plasma membrane"/>
    <property type="evidence" value="ECO:0007669"/>
    <property type="project" value="UniProtKB-SubCell"/>
</dbReference>
<evidence type="ECO:0000256" key="2">
    <source>
        <dbReference type="ARBA" id="ARBA00004651"/>
    </source>
</evidence>
<feature type="domain" description="Histidine kinase" evidence="15">
    <location>
        <begin position="469"/>
        <end position="683"/>
    </location>
</feature>
<name>A0A6N1X417_9BURK</name>
<keyword evidence="11 14" id="KW-1133">Transmembrane helix</keyword>
<evidence type="ECO:0000256" key="14">
    <source>
        <dbReference type="SAM" id="Phobius"/>
    </source>
</evidence>
<keyword evidence="4" id="KW-1003">Cell membrane</keyword>
<dbReference type="SUPFAM" id="SSF47384">
    <property type="entry name" value="Homodimeric domain of signal transducing histidine kinase"/>
    <property type="match status" value="1"/>
</dbReference>
<dbReference type="InterPro" id="IPR003594">
    <property type="entry name" value="HATPase_dom"/>
</dbReference>
<dbReference type="GO" id="GO:0000155">
    <property type="term" value="F:phosphorelay sensor kinase activity"/>
    <property type="evidence" value="ECO:0007669"/>
    <property type="project" value="InterPro"/>
</dbReference>
<dbReference type="Proteomes" id="UP000509579">
    <property type="component" value="Chromosome"/>
</dbReference>
<dbReference type="InterPro" id="IPR005467">
    <property type="entry name" value="His_kinase_dom"/>
</dbReference>
<evidence type="ECO:0000256" key="10">
    <source>
        <dbReference type="ARBA" id="ARBA00022840"/>
    </source>
</evidence>
<dbReference type="InterPro" id="IPR036890">
    <property type="entry name" value="HATPase_C_sf"/>
</dbReference>
<proteinExistence type="predicted"/>
<reference evidence="16 17" key="1">
    <citation type="submission" date="2020-06" db="EMBL/GenBank/DDBJ databases">
        <title>Acidovorax antarctica sp. nov., isolated from Corinth ice sheet soil, Antarctic Fields Peninsula.</title>
        <authorList>
            <person name="Xu Q."/>
            <person name="Peng F."/>
        </authorList>
    </citation>
    <scope>NUCLEOTIDE SEQUENCE [LARGE SCALE GENOMIC DNA]</scope>
    <source>
        <strain evidence="16 17">16-35-5</strain>
    </source>
</reference>
<keyword evidence="5" id="KW-0597">Phosphoprotein</keyword>
<comment type="catalytic activity">
    <reaction evidence="1">
        <text>ATP + protein L-histidine = ADP + protein N-phospho-L-histidine.</text>
        <dbReference type="EC" id="2.7.13.3"/>
    </reaction>
</comment>
<keyword evidence="17" id="KW-1185">Reference proteome</keyword>
<dbReference type="AlphaFoldDB" id="A0A6N1X417"/>
<evidence type="ECO:0000259" key="15">
    <source>
        <dbReference type="PROSITE" id="PS50109"/>
    </source>
</evidence>
<keyword evidence="6" id="KW-0808">Transferase</keyword>
<evidence type="ECO:0000313" key="17">
    <source>
        <dbReference type="Proteomes" id="UP000509579"/>
    </source>
</evidence>
<feature type="transmembrane region" description="Helical" evidence="14">
    <location>
        <begin position="58"/>
        <end position="80"/>
    </location>
</feature>
<protein>
    <recommendedName>
        <fullName evidence="3">histidine kinase</fullName>
        <ecNumber evidence="3">2.7.13.3</ecNumber>
    </recommendedName>
</protein>
<dbReference type="CDD" id="cd00082">
    <property type="entry name" value="HisKA"/>
    <property type="match status" value="1"/>
</dbReference>
<dbReference type="InterPro" id="IPR007895">
    <property type="entry name" value="MASE1"/>
</dbReference>
<evidence type="ECO:0000313" key="16">
    <source>
        <dbReference type="EMBL" id="QKV52515.1"/>
    </source>
</evidence>